<sequence>TINDVWKYFPTHDRQFGFKFRAGLGLMYEHETRNEDSRNTYYDFETEYHPDSADVIDTLLHNTSSQGSYDQEIDVFKCPYAIAMFDYYKPVNHKWQLNLSALVRYYFNASRVDEDSTHDTDTIDDYTLDDRKTKFEDAFKFNFTGSATYIMNSRTSGVLTGGFGYSHFNQTMTLNETSYDLSTFKNWSYFWDLSIAYRISIPVTLTIS</sequence>
<protein>
    <recommendedName>
        <fullName evidence="2">Outer membrane protein beta-barrel domain-containing protein</fullName>
    </recommendedName>
</protein>
<name>X0Y3Z3_9ZZZZ</name>
<proteinExistence type="predicted"/>
<evidence type="ECO:0000313" key="1">
    <source>
        <dbReference type="EMBL" id="GAG43413.1"/>
    </source>
</evidence>
<feature type="non-terminal residue" evidence="1">
    <location>
        <position position="208"/>
    </location>
</feature>
<comment type="caution">
    <text evidence="1">The sequence shown here is derived from an EMBL/GenBank/DDBJ whole genome shotgun (WGS) entry which is preliminary data.</text>
</comment>
<dbReference type="AlphaFoldDB" id="X0Y3Z3"/>
<organism evidence="1">
    <name type="scientific">marine sediment metagenome</name>
    <dbReference type="NCBI Taxonomy" id="412755"/>
    <lineage>
        <taxon>unclassified sequences</taxon>
        <taxon>metagenomes</taxon>
        <taxon>ecological metagenomes</taxon>
    </lineage>
</organism>
<gene>
    <name evidence="1" type="ORF">S01H1_81537</name>
</gene>
<feature type="non-terminal residue" evidence="1">
    <location>
        <position position="1"/>
    </location>
</feature>
<accession>X0Y3Z3</accession>
<reference evidence="1" key="1">
    <citation type="journal article" date="2014" name="Front. Microbiol.">
        <title>High frequency of phylogenetically diverse reductive dehalogenase-homologous genes in deep subseafloor sedimentary metagenomes.</title>
        <authorList>
            <person name="Kawai M."/>
            <person name="Futagami T."/>
            <person name="Toyoda A."/>
            <person name="Takaki Y."/>
            <person name="Nishi S."/>
            <person name="Hori S."/>
            <person name="Arai W."/>
            <person name="Tsubouchi T."/>
            <person name="Morono Y."/>
            <person name="Uchiyama I."/>
            <person name="Ito T."/>
            <person name="Fujiyama A."/>
            <person name="Inagaki F."/>
            <person name="Takami H."/>
        </authorList>
    </citation>
    <scope>NUCLEOTIDE SEQUENCE</scope>
    <source>
        <strain evidence="1">Expedition CK06-06</strain>
    </source>
</reference>
<evidence type="ECO:0008006" key="2">
    <source>
        <dbReference type="Google" id="ProtNLM"/>
    </source>
</evidence>
<dbReference type="EMBL" id="BARS01055182">
    <property type="protein sequence ID" value="GAG43413.1"/>
    <property type="molecule type" value="Genomic_DNA"/>
</dbReference>